<dbReference type="EMBL" id="JBHLUD010000001">
    <property type="protein sequence ID" value="MFC0539892.1"/>
    <property type="molecule type" value="Genomic_DNA"/>
</dbReference>
<dbReference type="SUPFAM" id="SSF52980">
    <property type="entry name" value="Restriction endonuclease-like"/>
    <property type="match status" value="1"/>
</dbReference>
<keyword evidence="3" id="KW-1185">Reference proteome</keyword>
<gene>
    <name evidence="2" type="ORF">ACFFH7_00275</name>
</gene>
<proteinExistence type="predicted"/>
<dbReference type="InterPro" id="IPR007560">
    <property type="entry name" value="Restrct_endonuc_IV_Mrr"/>
</dbReference>
<accession>A0ABV6MIF1</accession>
<protein>
    <submittedName>
        <fullName evidence="2">Restriction endonuclease</fullName>
        <ecNumber evidence="2">3.1.21.-</ecNumber>
    </submittedName>
</protein>
<dbReference type="GO" id="GO:0004519">
    <property type="term" value="F:endonuclease activity"/>
    <property type="evidence" value="ECO:0007669"/>
    <property type="project" value="UniProtKB-KW"/>
</dbReference>
<dbReference type="InterPro" id="IPR011335">
    <property type="entry name" value="Restrct_endonuc-II-like"/>
</dbReference>
<reference evidence="2 3" key="1">
    <citation type="submission" date="2024-09" db="EMBL/GenBank/DDBJ databases">
        <authorList>
            <person name="Sun Q."/>
            <person name="Mori K."/>
        </authorList>
    </citation>
    <scope>NUCLEOTIDE SEQUENCE [LARGE SCALE GENOMIC DNA]</scope>
    <source>
        <strain evidence="2 3">TBRC 1432</strain>
    </source>
</reference>
<sequence length="306" mass="34358">MLDFAELSADGEDLEQLVRELCLALDYRVSWSGRGADGGRDLILEEPGDPLLGRKVRRWLVSCKHTARANGGAGRSVNGEDIGADGGVVDAVSQHNAAGYLLVCSTQPSSSLITRLESIEQNRGIPVHVWDGVELERMLNSPRGWPIAQRFMPKSADAAGWRVFATDSPNRFVGVTRGFYIRLTNRHGSKLSYQLNSIDERLDAVAAIPLPHGHEIRPRAMFCDDKNGAFTWYFDYLYGAAPPWGRDVQEPPHTMDQLASMLGDNRGKYSDGQWDSFEITLRQVHRTLDNYDADHYRYYENLPKYV</sequence>
<name>A0ABV6MIF1_9PSEU</name>
<dbReference type="GO" id="GO:0016787">
    <property type="term" value="F:hydrolase activity"/>
    <property type="evidence" value="ECO:0007669"/>
    <property type="project" value="UniProtKB-KW"/>
</dbReference>
<dbReference type="Pfam" id="PF04471">
    <property type="entry name" value="Mrr_cat"/>
    <property type="match status" value="1"/>
</dbReference>
<evidence type="ECO:0000313" key="2">
    <source>
        <dbReference type="EMBL" id="MFC0539892.1"/>
    </source>
</evidence>
<feature type="domain" description="Restriction endonuclease type IV Mrr" evidence="1">
    <location>
        <begin position="9"/>
        <end position="139"/>
    </location>
</feature>
<organism evidence="2 3">
    <name type="scientific">Kutzneria chonburiensis</name>
    <dbReference type="NCBI Taxonomy" id="1483604"/>
    <lineage>
        <taxon>Bacteria</taxon>
        <taxon>Bacillati</taxon>
        <taxon>Actinomycetota</taxon>
        <taxon>Actinomycetes</taxon>
        <taxon>Pseudonocardiales</taxon>
        <taxon>Pseudonocardiaceae</taxon>
        <taxon>Kutzneria</taxon>
    </lineage>
</organism>
<dbReference type="Proteomes" id="UP001589810">
    <property type="component" value="Unassembled WGS sequence"/>
</dbReference>
<dbReference type="EC" id="3.1.21.-" evidence="2"/>
<keyword evidence="2" id="KW-0255">Endonuclease</keyword>
<comment type="caution">
    <text evidence="2">The sequence shown here is derived from an EMBL/GenBank/DDBJ whole genome shotgun (WGS) entry which is preliminary data.</text>
</comment>
<evidence type="ECO:0000313" key="3">
    <source>
        <dbReference type="Proteomes" id="UP001589810"/>
    </source>
</evidence>
<evidence type="ECO:0000259" key="1">
    <source>
        <dbReference type="Pfam" id="PF04471"/>
    </source>
</evidence>
<keyword evidence="2" id="KW-0540">Nuclease</keyword>
<dbReference type="RefSeq" id="WP_273938656.1">
    <property type="nucleotide sequence ID" value="NZ_CP097263.1"/>
</dbReference>
<keyword evidence="2" id="KW-0378">Hydrolase</keyword>